<dbReference type="SMART" id="SM00513">
    <property type="entry name" value="SAP"/>
    <property type="match status" value="1"/>
</dbReference>
<name>A0A3Q3JN02_MONAL</name>
<proteinExistence type="predicted"/>
<dbReference type="GO" id="GO:0043565">
    <property type="term" value="F:sequence-specific DNA binding"/>
    <property type="evidence" value="ECO:0007669"/>
    <property type="project" value="TreeGrafter"/>
</dbReference>
<keyword evidence="3" id="KW-0539">Nucleus</keyword>
<evidence type="ECO:0000256" key="2">
    <source>
        <dbReference type="ARBA" id="ARBA00022884"/>
    </source>
</evidence>
<evidence type="ECO:0000259" key="4">
    <source>
        <dbReference type="PROSITE" id="PS50800"/>
    </source>
</evidence>
<dbReference type="GO" id="GO:0005634">
    <property type="term" value="C:nucleus"/>
    <property type="evidence" value="ECO:0007669"/>
    <property type="project" value="UniProtKB-SubCell"/>
</dbReference>
<dbReference type="Pfam" id="PF02037">
    <property type="entry name" value="SAP"/>
    <property type="match status" value="1"/>
</dbReference>
<accession>A0A3Q3JN02</accession>
<dbReference type="AlphaFoldDB" id="A0A3Q3JN02"/>
<keyword evidence="6" id="KW-1185">Reference proteome</keyword>
<sequence length="53" mass="5909">MADEDITLDGKPLHSLRVADLKAALEKRNLPKSGPKNMLIKRLKGVRVQVICK</sequence>
<dbReference type="InterPro" id="IPR003034">
    <property type="entry name" value="SAP_dom"/>
</dbReference>
<organism evidence="5 6">
    <name type="scientific">Monopterus albus</name>
    <name type="common">Swamp eel</name>
    <dbReference type="NCBI Taxonomy" id="43700"/>
    <lineage>
        <taxon>Eukaryota</taxon>
        <taxon>Metazoa</taxon>
        <taxon>Chordata</taxon>
        <taxon>Craniata</taxon>
        <taxon>Vertebrata</taxon>
        <taxon>Euteleostomi</taxon>
        <taxon>Actinopterygii</taxon>
        <taxon>Neopterygii</taxon>
        <taxon>Teleostei</taxon>
        <taxon>Neoteleostei</taxon>
        <taxon>Acanthomorphata</taxon>
        <taxon>Anabantaria</taxon>
        <taxon>Synbranchiformes</taxon>
        <taxon>Synbranchidae</taxon>
        <taxon>Monopterus</taxon>
    </lineage>
</organism>
<evidence type="ECO:0000256" key="1">
    <source>
        <dbReference type="ARBA" id="ARBA00004123"/>
    </source>
</evidence>
<dbReference type="PANTHER" id="PTHR15683">
    <property type="entry name" value="SCAFFOLD ATTACHMENT FACTOR B-RELATED"/>
    <property type="match status" value="1"/>
</dbReference>
<dbReference type="SUPFAM" id="SSF68906">
    <property type="entry name" value="SAP domain"/>
    <property type="match status" value="1"/>
</dbReference>
<dbReference type="GO" id="GO:0003723">
    <property type="term" value="F:RNA binding"/>
    <property type="evidence" value="ECO:0007669"/>
    <property type="project" value="UniProtKB-KW"/>
</dbReference>
<dbReference type="STRING" id="43700.ENSMALP00000021199"/>
<keyword evidence="2" id="KW-0694">RNA-binding</keyword>
<evidence type="ECO:0000313" key="6">
    <source>
        <dbReference type="Proteomes" id="UP000261600"/>
    </source>
</evidence>
<dbReference type="PROSITE" id="PS50800">
    <property type="entry name" value="SAP"/>
    <property type="match status" value="1"/>
</dbReference>
<reference evidence="5" key="2">
    <citation type="submission" date="2025-09" db="UniProtKB">
        <authorList>
            <consortium name="Ensembl"/>
        </authorList>
    </citation>
    <scope>IDENTIFICATION</scope>
</reference>
<dbReference type="InterPro" id="IPR051738">
    <property type="entry name" value="SAF_Modulators"/>
</dbReference>
<dbReference type="PANTHER" id="PTHR15683:SF5">
    <property type="entry name" value="SAFB-LIKE TRANSCRIPTION MODULATOR"/>
    <property type="match status" value="1"/>
</dbReference>
<protein>
    <recommendedName>
        <fullName evidence="4">SAP domain-containing protein</fullName>
    </recommendedName>
</protein>
<dbReference type="Gene3D" id="1.10.720.30">
    <property type="entry name" value="SAP domain"/>
    <property type="match status" value="1"/>
</dbReference>
<evidence type="ECO:0000313" key="5">
    <source>
        <dbReference type="Ensembl" id="ENSMALP00000021199.1"/>
    </source>
</evidence>
<dbReference type="Proteomes" id="UP000261600">
    <property type="component" value="Unplaced"/>
</dbReference>
<dbReference type="GO" id="GO:0006357">
    <property type="term" value="P:regulation of transcription by RNA polymerase II"/>
    <property type="evidence" value="ECO:0007669"/>
    <property type="project" value="TreeGrafter"/>
</dbReference>
<feature type="domain" description="SAP" evidence="4">
    <location>
        <begin position="13"/>
        <end position="47"/>
    </location>
</feature>
<reference evidence="5" key="1">
    <citation type="submission" date="2025-08" db="UniProtKB">
        <authorList>
            <consortium name="Ensembl"/>
        </authorList>
    </citation>
    <scope>IDENTIFICATION</scope>
</reference>
<dbReference type="InterPro" id="IPR036361">
    <property type="entry name" value="SAP_dom_sf"/>
</dbReference>
<evidence type="ECO:0000256" key="3">
    <source>
        <dbReference type="ARBA" id="ARBA00023242"/>
    </source>
</evidence>
<comment type="subcellular location">
    <subcellularLocation>
        <location evidence="1">Nucleus</location>
    </subcellularLocation>
</comment>
<dbReference type="Ensembl" id="ENSMALT00000021607.1">
    <property type="protein sequence ID" value="ENSMALP00000021199.1"/>
    <property type="gene ID" value="ENSMALG00000014829.1"/>
</dbReference>
<dbReference type="GO" id="GO:0050684">
    <property type="term" value="P:regulation of mRNA processing"/>
    <property type="evidence" value="ECO:0007669"/>
    <property type="project" value="TreeGrafter"/>
</dbReference>